<evidence type="ECO:0000256" key="3">
    <source>
        <dbReference type="ARBA" id="ARBA00010312"/>
    </source>
</evidence>
<dbReference type="InterPro" id="IPR006443">
    <property type="entry name" value="Formate-DH-alph_fdnG"/>
</dbReference>
<dbReference type="AlphaFoldDB" id="A0A1E7WK97"/>
<protein>
    <submittedName>
        <fullName evidence="14">Formate dehydrogenase-O major subunit</fullName>
        <ecNumber evidence="14">1.2.1.2</ecNumber>
    </submittedName>
</protein>
<comment type="subcellular location">
    <subcellularLocation>
        <location evidence="2">Periplasm</location>
    </subcellularLocation>
</comment>
<evidence type="ECO:0000259" key="12">
    <source>
        <dbReference type="Pfam" id="PF00384"/>
    </source>
</evidence>
<evidence type="ECO:0000256" key="1">
    <source>
        <dbReference type="ARBA" id="ARBA00001966"/>
    </source>
</evidence>
<dbReference type="CDD" id="cd02792">
    <property type="entry name" value="MopB_CT_Formate-Dh-Na-like"/>
    <property type="match status" value="1"/>
</dbReference>
<dbReference type="Gene3D" id="2.40.40.20">
    <property type="match status" value="1"/>
</dbReference>
<dbReference type="FunFam" id="3.40.50.740:FF:000007">
    <property type="entry name" value="Formate dehydrogenase, alpha subunit, selenocysteine-containing"/>
    <property type="match status" value="1"/>
</dbReference>
<evidence type="ECO:0000256" key="8">
    <source>
        <dbReference type="ARBA" id="ARBA00022933"/>
    </source>
</evidence>
<keyword evidence="8" id="KW-0712">Selenocysteine</keyword>
<feature type="domain" description="Molybdopterin oxidoreductase" evidence="12">
    <location>
        <begin position="2"/>
        <end position="378"/>
    </location>
</feature>
<dbReference type="Gene3D" id="3.40.228.10">
    <property type="entry name" value="Dimethylsulfoxide Reductase, domain 2"/>
    <property type="match status" value="2"/>
</dbReference>
<evidence type="ECO:0000256" key="10">
    <source>
        <dbReference type="ARBA" id="ARBA00023004"/>
    </source>
</evidence>
<dbReference type="GO" id="GO:0009055">
    <property type="term" value="F:electron transfer activity"/>
    <property type="evidence" value="ECO:0007669"/>
    <property type="project" value="InterPro"/>
</dbReference>
<keyword evidence="4" id="KW-0004">4Fe-4S</keyword>
<dbReference type="InterPro" id="IPR009010">
    <property type="entry name" value="Asp_de-COase-like_dom_sf"/>
</dbReference>
<dbReference type="EC" id="1.2.1.2" evidence="14"/>
<dbReference type="GO" id="GO:0008863">
    <property type="term" value="F:formate dehydrogenase (NAD+) activity"/>
    <property type="evidence" value="ECO:0007669"/>
    <property type="project" value="InterPro"/>
</dbReference>
<accession>A0A1E7WK97</accession>
<feature type="domain" description="Molybdopterin dinucleotide-binding" evidence="13">
    <location>
        <begin position="688"/>
        <end position="803"/>
    </location>
</feature>
<evidence type="ECO:0000256" key="11">
    <source>
        <dbReference type="ARBA" id="ARBA00023014"/>
    </source>
</evidence>
<dbReference type="SUPFAM" id="SSF53706">
    <property type="entry name" value="Formate dehydrogenase/DMSO reductase, domains 1-3"/>
    <property type="match status" value="1"/>
</dbReference>
<dbReference type="GO" id="GO:0051539">
    <property type="term" value="F:4 iron, 4 sulfur cluster binding"/>
    <property type="evidence" value="ECO:0007669"/>
    <property type="project" value="UniProtKB-KW"/>
</dbReference>
<keyword evidence="11" id="KW-0411">Iron-sulfur</keyword>
<dbReference type="GO" id="GO:0042597">
    <property type="term" value="C:periplasmic space"/>
    <property type="evidence" value="ECO:0007669"/>
    <property type="project" value="UniProtKB-SubCell"/>
</dbReference>
<comment type="cofactor">
    <cofactor evidence="1">
        <name>[4Fe-4S] cluster</name>
        <dbReference type="ChEBI" id="CHEBI:49883"/>
    </cofactor>
</comment>
<evidence type="ECO:0000313" key="15">
    <source>
        <dbReference type="Proteomes" id="UP000175989"/>
    </source>
</evidence>
<keyword evidence="10" id="KW-0408">Iron</keyword>
<dbReference type="SUPFAM" id="SSF50692">
    <property type="entry name" value="ADC-like"/>
    <property type="match status" value="1"/>
</dbReference>
<keyword evidence="15" id="KW-1185">Reference proteome</keyword>
<dbReference type="FunFam" id="2.40.40.20:FF:000017">
    <property type="entry name" value="Formate dehydrogenase, alpha subunit"/>
    <property type="match status" value="1"/>
</dbReference>
<evidence type="ECO:0000256" key="9">
    <source>
        <dbReference type="ARBA" id="ARBA00023002"/>
    </source>
</evidence>
<dbReference type="Pfam" id="PF00384">
    <property type="entry name" value="Molybdopterin"/>
    <property type="match status" value="1"/>
</dbReference>
<dbReference type="NCBIfam" id="TIGR01553">
    <property type="entry name" value="formate-DH-alph"/>
    <property type="match status" value="1"/>
</dbReference>
<sequence>MTNHWVDIKNADVILVMGGNAAEAHPCGFKWVTEAKAHRGAKLVVVDPRFTRTASVADYYVPTRTGADIVFLGGIINYLLTNDKIQHEYVRNYTDMPFIVREDFAFNDGLFSGYDEATGKYTDKSSWNYEMGDDGYAKIDPTLEHPRCVYQMMKKHYSRYTPEMVEKACGVPPEKFHKVAELLASTAVPGKAATILYALGWTQHSTGAETLRTGAMVQLLLGNMGIAGGGMNALRGHSNIQGLTDLGLLTNMLPGYLTLPGEAEQDWNAYVAKRSLQPLRPNQLSYYSNSKKFLVSFMKSWWGDAATEENNYAFDYLPKLDKPYDMMQAFELMNQGKMTGYICQGFNILASAPDKQKITDSLSKLKFLVIMDPLQTETSEFWKPHGDFHKVDPTKIQTEVFSLPTSCFAEERGSLVSSSRVLQWHWQGAEPPGQAKSDLDIMSGIFLRMKKAYQTEGGKFPDPIVNLTWNYATPHSPTPEEIAMEFNGKALKELTDPKDPTKVVLKKNEQLAGFAQLRDDGSTACGCWIFAGSWTAQGNQMGRRDNSDPTGIGNTLNWAWAWPANRRVLYNRASADTKGKPWDPTRKLVGWNGTNWGGADVPDFKADEPPENGMGPFIMLAEGVARFFSRDAMAEGPFPEHYEPFESPIGHNPMHPNNPRAFNNPAARMFPNDRKKLGKKEEYPHVATSYRLTEHFHYWTKHARLNAIIQPEQFVEIGEELGKEIGVVHGDKVRVSSKRGYIVAKAVVTKRIKALMIDGKKTHQVGLPINFGFKGLTKPGYLINTLTPTVGDANSQTPEFKSFLVKVEKA</sequence>
<name>A0A1E7WK97_9BURK</name>
<dbReference type="FunFam" id="3.40.228.10:FF:000009">
    <property type="entry name" value="Formate dehydrogenase, alpha subunit, selenocysteine-containing"/>
    <property type="match status" value="1"/>
</dbReference>
<dbReference type="InterPro" id="IPR006656">
    <property type="entry name" value="Mopterin_OxRdtase"/>
</dbReference>
<evidence type="ECO:0000259" key="13">
    <source>
        <dbReference type="Pfam" id="PF01568"/>
    </source>
</evidence>
<dbReference type="PATRIC" id="fig|762836.4.peg.2843"/>
<dbReference type="Gene3D" id="3.40.50.740">
    <property type="match status" value="1"/>
</dbReference>
<evidence type="ECO:0000256" key="6">
    <source>
        <dbReference type="ARBA" id="ARBA00022729"/>
    </source>
</evidence>
<proteinExistence type="inferred from homology"/>
<keyword evidence="5" id="KW-0479">Metal-binding</keyword>
<dbReference type="EMBL" id="LROM01000088">
    <property type="protein sequence ID" value="OEZ99106.1"/>
    <property type="molecule type" value="Genomic_DNA"/>
</dbReference>
<evidence type="ECO:0000256" key="7">
    <source>
        <dbReference type="ARBA" id="ARBA00022764"/>
    </source>
</evidence>
<reference evidence="15" key="1">
    <citation type="journal article" date="2016" name="Front. Microbiol.">
        <title>Molecular Keys to the Janthinobacterium and Duganella spp. Interaction with the Plant Pathogen Fusarium graminearum.</title>
        <authorList>
            <person name="Haack F.S."/>
            <person name="Poehlein A."/>
            <person name="Kroger C."/>
            <person name="Voigt C.A."/>
            <person name="Piepenbring M."/>
            <person name="Bode H.B."/>
            <person name="Daniel R."/>
            <person name="Schafer W."/>
            <person name="Streit W.R."/>
        </authorList>
    </citation>
    <scope>NUCLEOTIDE SEQUENCE [LARGE SCALE GENOMIC DNA]</scope>
    <source>
        <strain evidence="15">T54</strain>
    </source>
</reference>
<dbReference type="GO" id="GO:0009061">
    <property type="term" value="P:anaerobic respiration"/>
    <property type="evidence" value="ECO:0007669"/>
    <property type="project" value="TreeGrafter"/>
</dbReference>
<evidence type="ECO:0000256" key="4">
    <source>
        <dbReference type="ARBA" id="ARBA00022485"/>
    </source>
</evidence>
<keyword evidence="7" id="KW-0574">Periplasm</keyword>
<comment type="similarity">
    <text evidence="3">Belongs to the prokaryotic molybdopterin-containing oxidoreductase family.</text>
</comment>
<dbReference type="InterPro" id="IPR006657">
    <property type="entry name" value="MoPterin_dinucl-bd_dom"/>
</dbReference>
<keyword evidence="9 14" id="KW-0560">Oxidoreductase</keyword>
<dbReference type="Pfam" id="PF01568">
    <property type="entry name" value="Molydop_binding"/>
    <property type="match status" value="1"/>
</dbReference>
<organism evidence="14 15">
    <name type="scientific">Duganella phyllosphaerae</name>
    <dbReference type="NCBI Taxonomy" id="762836"/>
    <lineage>
        <taxon>Bacteria</taxon>
        <taxon>Pseudomonadati</taxon>
        <taxon>Pseudomonadota</taxon>
        <taxon>Betaproteobacteria</taxon>
        <taxon>Burkholderiales</taxon>
        <taxon>Oxalobacteraceae</taxon>
        <taxon>Telluria group</taxon>
        <taxon>Duganella</taxon>
    </lineage>
</organism>
<dbReference type="PANTHER" id="PTHR43598">
    <property type="entry name" value="TUNGSTEN-CONTAINING FORMYLMETHANOFURAN DEHYDROGENASE 2 SUBUNIT B"/>
    <property type="match status" value="1"/>
</dbReference>
<dbReference type="GO" id="GO:0030151">
    <property type="term" value="F:molybdenum ion binding"/>
    <property type="evidence" value="ECO:0007669"/>
    <property type="project" value="TreeGrafter"/>
</dbReference>
<evidence type="ECO:0000313" key="14">
    <source>
        <dbReference type="EMBL" id="OEZ99106.1"/>
    </source>
</evidence>
<dbReference type="GO" id="GO:0047111">
    <property type="term" value="F:formate dehydrogenase (cytochrome-c-553) activity"/>
    <property type="evidence" value="ECO:0007669"/>
    <property type="project" value="InterPro"/>
</dbReference>
<keyword evidence="6" id="KW-0732">Signal</keyword>
<gene>
    <name evidence="14" type="primary">fdoG_2</name>
    <name evidence="14" type="ORF">DUPY_27600</name>
</gene>
<dbReference type="GO" id="GO:0043546">
    <property type="term" value="F:molybdopterin cofactor binding"/>
    <property type="evidence" value="ECO:0007669"/>
    <property type="project" value="InterPro"/>
</dbReference>
<evidence type="ECO:0000256" key="2">
    <source>
        <dbReference type="ARBA" id="ARBA00004418"/>
    </source>
</evidence>
<dbReference type="PANTHER" id="PTHR43598:SF1">
    <property type="entry name" value="FORMATE DEHYDROGENASE-O MAJOR SUBUNIT"/>
    <property type="match status" value="1"/>
</dbReference>
<comment type="caution">
    <text evidence="14">The sequence shown here is derived from an EMBL/GenBank/DDBJ whole genome shotgun (WGS) entry which is preliminary data.</text>
</comment>
<dbReference type="Proteomes" id="UP000175989">
    <property type="component" value="Unassembled WGS sequence"/>
</dbReference>
<evidence type="ECO:0000256" key="5">
    <source>
        <dbReference type="ARBA" id="ARBA00022723"/>
    </source>
</evidence>